<sequence length="335" mass="37156">MDHKSKLECKGGDPKSGYKFELYTPKRLSYCKTQKSCERELWRAYVEGITKGRISDNIDLFPAQIREIQDQLGRYFTAKMAPGGPVSPGLGPGAMRRDSDPGSFNSFDSPQSSSSGSFETSIPQDYLEPVSVTDTLTSEGTHQGLDSHSPDNNNNSSELVFYSGPARSGRPSWYFDSCSRRQAEQILEDRNHLGNTLMRSRPGSQKDLVISKMNGTVGTASFSHFIVRCHSNGYKIDVENPHEPMGSLSEVMNFFVETSGRSSTRPMSRDDLNRLDETDSNPYNMSIISGTLEYPDFFPPPPPPLSASDMQTMAQFQHNPVSNLPALPPPHIPQS</sequence>
<name>A0A433T8B1_ELYCH</name>
<dbReference type="AlphaFoldDB" id="A0A433T8B1"/>
<organism evidence="5 6">
    <name type="scientific">Elysia chlorotica</name>
    <name type="common">Eastern emerald elysia</name>
    <name type="synonym">Sea slug</name>
    <dbReference type="NCBI Taxonomy" id="188477"/>
    <lineage>
        <taxon>Eukaryota</taxon>
        <taxon>Metazoa</taxon>
        <taxon>Spiralia</taxon>
        <taxon>Lophotrochozoa</taxon>
        <taxon>Mollusca</taxon>
        <taxon>Gastropoda</taxon>
        <taxon>Heterobranchia</taxon>
        <taxon>Euthyneura</taxon>
        <taxon>Panpulmonata</taxon>
        <taxon>Sacoglossa</taxon>
        <taxon>Placobranchoidea</taxon>
        <taxon>Plakobranchidae</taxon>
        <taxon>Elysia</taxon>
    </lineage>
</organism>
<feature type="non-terminal residue" evidence="5">
    <location>
        <position position="335"/>
    </location>
</feature>
<dbReference type="EMBL" id="RQTK01000549">
    <property type="protein sequence ID" value="RUS77821.1"/>
    <property type="molecule type" value="Genomic_DNA"/>
</dbReference>
<dbReference type="CDD" id="cd00173">
    <property type="entry name" value="SH2"/>
    <property type="match status" value="1"/>
</dbReference>
<dbReference type="PROSITE" id="PS50001">
    <property type="entry name" value="SH2"/>
    <property type="match status" value="1"/>
</dbReference>
<proteinExistence type="predicted"/>
<evidence type="ECO:0000259" key="4">
    <source>
        <dbReference type="PROSITE" id="PS50001"/>
    </source>
</evidence>
<dbReference type="InterPro" id="IPR039111">
    <property type="entry name" value="STAP1/STAP2"/>
</dbReference>
<dbReference type="GO" id="GO:0035591">
    <property type="term" value="F:signaling adaptor activity"/>
    <property type="evidence" value="ECO:0007669"/>
    <property type="project" value="InterPro"/>
</dbReference>
<feature type="compositionally biased region" description="Low complexity" evidence="3">
    <location>
        <begin position="103"/>
        <end position="121"/>
    </location>
</feature>
<protein>
    <recommendedName>
        <fullName evidence="4">SH2 domain-containing protein</fullName>
    </recommendedName>
</protein>
<feature type="region of interest" description="Disordered" evidence="3">
    <location>
        <begin position="316"/>
        <end position="335"/>
    </location>
</feature>
<dbReference type="STRING" id="188477.A0A433T8B1"/>
<dbReference type="Gene3D" id="2.30.29.30">
    <property type="entry name" value="Pleckstrin-homology domain (PH domain)/Phosphotyrosine-binding domain (PTB)"/>
    <property type="match status" value="1"/>
</dbReference>
<evidence type="ECO:0000256" key="1">
    <source>
        <dbReference type="ARBA" id="ARBA00022999"/>
    </source>
</evidence>
<feature type="compositionally biased region" description="Basic and acidic residues" evidence="3">
    <location>
        <begin position="267"/>
        <end position="277"/>
    </location>
</feature>
<dbReference type="SMART" id="SM00252">
    <property type="entry name" value="SH2"/>
    <property type="match status" value="1"/>
</dbReference>
<evidence type="ECO:0000256" key="2">
    <source>
        <dbReference type="PROSITE-ProRule" id="PRU00191"/>
    </source>
</evidence>
<dbReference type="InterPro" id="IPR011993">
    <property type="entry name" value="PH-like_dom_sf"/>
</dbReference>
<gene>
    <name evidence="5" type="ORF">EGW08_014414</name>
</gene>
<evidence type="ECO:0000313" key="6">
    <source>
        <dbReference type="Proteomes" id="UP000271974"/>
    </source>
</evidence>
<feature type="domain" description="SH2" evidence="4">
    <location>
        <begin position="173"/>
        <end position="255"/>
    </location>
</feature>
<dbReference type="SUPFAM" id="SSF55550">
    <property type="entry name" value="SH2 domain"/>
    <property type="match status" value="1"/>
</dbReference>
<reference evidence="5 6" key="1">
    <citation type="submission" date="2019-01" db="EMBL/GenBank/DDBJ databases">
        <title>A draft genome assembly of the solar-powered sea slug Elysia chlorotica.</title>
        <authorList>
            <person name="Cai H."/>
            <person name="Li Q."/>
            <person name="Fang X."/>
            <person name="Li J."/>
            <person name="Curtis N.E."/>
            <person name="Altenburger A."/>
            <person name="Shibata T."/>
            <person name="Feng M."/>
            <person name="Maeda T."/>
            <person name="Schwartz J.A."/>
            <person name="Shigenobu S."/>
            <person name="Lundholm N."/>
            <person name="Nishiyama T."/>
            <person name="Yang H."/>
            <person name="Hasebe M."/>
            <person name="Li S."/>
            <person name="Pierce S.K."/>
            <person name="Wang J."/>
        </authorList>
    </citation>
    <scope>NUCLEOTIDE SEQUENCE [LARGE SCALE GENOMIC DNA]</scope>
    <source>
        <strain evidence="5">EC2010</strain>
        <tissue evidence="5">Whole organism of an adult</tissue>
    </source>
</reference>
<feature type="region of interest" description="Disordered" evidence="3">
    <location>
        <begin position="137"/>
        <end position="162"/>
    </location>
</feature>
<dbReference type="OrthoDB" id="6086001at2759"/>
<dbReference type="Proteomes" id="UP000271974">
    <property type="component" value="Unassembled WGS sequence"/>
</dbReference>
<dbReference type="PANTHER" id="PTHR16186:SF9">
    <property type="entry name" value="SH2 DOMAIN-CONTAINING PROTEIN"/>
    <property type="match status" value="1"/>
</dbReference>
<evidence type="ECO:0000313" key="5">
    <source>
        <dbReference type="EMBL" id="RUS77821.1"/>
    </source>
</evidence>
<evidence type="ECO:0000256" key="3">
    <source>
        <dbReference type="SAM" id="MobiDB-lite"/>
    </source>
</evidence>
<dbReference type="PANTHER" id="PTHR16186">
    <property type="entry name" value="SIGNAL-TRANSDUCING ADAPTOR PROTEIN-RELATED"/>
    <property type="match status" value="1"/>
</dbReference>
<feature type="compositionally biased region" description="Low complexity" evidence="3">
    <location>
        <begin position="146"/>
        <end position="157"/>
    </location>
</feature>
<feature type="region of interest" description="Disordered" evidence="3">
    <location>
        <begin position="79"/>
        <end position="121"/>
    </location>
</feature>
<dbReference type="InterPro" id="IPR000980">
    <property type="entry name" value="SH2"/>
</dbReference>
<dbReference type="InterPro" id="IPR036860">
    <property type="entry name" value="SH2_dom_sf"/>
</dbReference>
<keyword evidence="1 2" id="KW-0727">SH2 domain</keyword>
<dbReference type="Pfam" id="PF00017">
    <property type="entry name" value="SH2"/>
    <property type="match status" value="1"/>
</dbReference>
<comment type="caution">
    <text evidence="5">The sequence shown here is derived from an EMBL/GenBank/DDBJ whole genome shotgun (WGS) entry which is preliminary data.</text>
</comment>
<accession>A0A433T8B1</accession>
<dbReference type="Gene3D" id="3.30.505.10">
    <property type="entry name" value="SH2 domain"/>
    <property type="match status" value="1"/>
</dbReference>
<feature type="compositionally biased region" description="Pro residues" evidence="3">
    <location>
        <begin position="326"/>
        <end position="335"/>
    </location>
</feature>
<feature type="region of interest" description="Disordered" evidence="3">
    <location>
        <begin position="259"/>
        <end position="281"/>
    </location>
</feature>
<keyword evidence="6" id="KW-1185">Reference proteome</keyword>